<evidence type="ECO:0000256" key="1">
    <source>
        <dbReference type="ARBA" id="ARBA00007169"/>
    </source>
</evidence>
<comment type="similarity">
    <text evidence="1">Belongs to the thioesterase family.</text>
</comment>
<feature type="domain" description="Thioesterase" evidence="2">
    <location>
        <begin position="17"/>
        <end position="241"/>
    </location>
</feature>
<dbReference type="GO" id="GO:0008610">
    <property type="term" value="P:lipid biosynthetic process"/>
    <property type="evidence" value="ECO:0007669"/>
    <property type="project" value="TreeGrafter"/>
</dbReference>
<sequence>MSTWFRCFDRRPLATMRLICFPHAGGSAVFYRNWHRLAAPEIEVHAVQYPGRADRLHEPLVGDAHRLAESVGRELRPLLDRPVALFGHSMGSLIAYETARLLTGSGIPPAHLFVSGGVAAHDRGRLAHRVAPASEEALIDRLRLLGGTDAEALASAEFRAFALPYVRNDFQLVQSYRHTPGPPLTVPITAFTGADDPVVRLDAVARWAELTAREFSCHVLPGGHFFLGHEQAALWAHLHARLGIATPAHCG</sequence>
<reference evidence="3" key="1">
    <citation type="journal article" date="2003" name="Chem. Biol.">
        <title>The gene cluster for the biosynthesis of the glycopeptide antibiotic A40926 by nonomuraea species.</title>
        <authorList>
            <person name="Sosio M."/>
            <person name="Stinchi S."/>
            <person name="Beltrametti F."/>
            <person name="Lazzarini A."/>
            <person name="Donadio S."/>
        </authorList>
    </citation>
    <scope>NUCLEOTIDE SEQUENCE</scope>
    <source>
        <strain evidence="3">ATCC 39727</strain>
    </source>
</reference>
<dbReference type="SUPFAM" id="SSF53474">
    <property type="entry name" value="alpha/beta-Hydrolases"/>
    <property type="match status" value="1"/>
</dbReference>
<proteinExistence type="inferred from homology"/>
<dbReference type="Gene3D" id="3.40.50.1820">
    <property type="entry name" value="alpha/beta hydrolase"/>
    <property type="match status" value="1"/>
</dbReference>
<accession>Q7WZ55</accession>
<protein>
    <submittedName>
        <fullName evidence="3">Putative type II thioesterase</fullName>
    </submittedName>
</protein>
<dbReference type="PANTHER" id="PTHR11487">
    <property type="entry name" value="THIOESTERASE"/>
    <property type="match status" value="1"/>
</dbReference>
<organism evidence="3">
    <name type="scientific">Nonomuraea gerenzanensis</name>
    <dbReference type="NCBI Taxonomy" id="93944"/>
    <lineage>
        <taxon>Bacteria</taxon>
        <taxon>Bacillati</taxon>
        <taxon>Actinomycetota</taxon>
        <taxon>Actinomycetes</taxon>
        <taxon>Streptosporangiales</taxon>
        <taxon>Streptosporangiaceae</taxon>
        <taxon>Nonomuraea</taxon>
    </lineage>
</organism>
<evidence type="ECO:0000259" key="2">
    <source>
        <dbReference type="Pfam" id="PF00975"/>
    </source>
</evidence>
<dbReference type="InterPro" id="IPR001031">
    <property type="entry name" value="Thioesterase"/>
</dbReference>
<dbReference type="AlphaFoldDB" id="Q7WZ55"/>
<gene>
    <name evidence="3" type="primary">dbv36</name>
</gene>
<name>Q7WZ55_9ACTN</name>
<dbReference type="Pfam" id="PF00975">
    <property type="entry name" value="Thioesterase"/>
    <property type="match status" value="1"/>
</dbReference>
<evidence type="ECO:0000313" key="3">
    <source>
        <dbReference type="EMBL" id="CAD91231.1"/>
    </source>
</evidence>
<dbReference type="PANTHER" id="PTHR11487:SF0">
    <property type="entry name" value="S-ACYL FATTY ACID SYNTHASE THIOESTERASE, MEDIUM CHAIN"/>
    <property type="match status" value="1"/>
</dbReference>
<dbReference type="RefSeq" id="WP_225271933.1">
    <property type="nucleotide sequence ID" value="NZ_CP084058.1"/>
</dbReference>
<dbReference type="InterPro" id="IPR029058">
    <property type="entry name" value="AB_hydrolase_fold"/>
</dbReference>
<dbReference type="InterPro" id="IPR012223">
    <property type="entry name" value="TEII"/>
</dbReference>
<dbReference type="ESTHER" id="9acto-q7wz55">
    <property type="family name" value="Thioesterase"/>
</dbReference>
<dbReference type="EMBL" id="AJ561198">
    <property type="protein sequence ID" value="CAD91231.1"/>
    <property type="molecule type" value="Genomic_DNA"/>
</dbReference>